<feature type="domain" description="Far upstream element-binding protein C-terminal" evidence="3">
    <location>
        <begin position="41"/>
        <end position="68"/>
    </location>
</feature>
<dbReference type="Pfam" id="PF09005">
    <property type="entry name" value="FUBP_C"/>
    <property type="match status" value="1"/>
</dbReference>
<comment type="caution">
    <text evidence="4">The sequence shown here is derived from an EMBL/GenBank/DDBJ whole genome shotgun (WGS) entry which is preliminary data.</text>
</comment>
<evidence type="ECO:0000313" key="5">
    <source>
        <dbReference type="Proteomes" id="UP000596742"/>
    </source>
</evidence>
<feature type="non-terminal residue" evidence="4">
    <location>
        <position position="83"/>
    </location>
</feature>
<dbReference type="AlphaFoldDB" id="A0A8B6E388"/>
<dbReference type="GO" id="GO:0005634">
    <property type="term" value="C:nucleus"/>
    <property type="evidence" value="ECO:0007669"/>
    <property type="project" value="UniProtKB-SubCell"/>
</dbReference>
<dbReference type="EMBL" id="UYJE01004551">
    <property type="protein sequence ID" value="VDI28990.1"/>
    <property type="molecule type" value="Genomic_DNA"/>
</dbReference>
<dbReference type="GO" id="GO:0003676">
    <property type="term" value="F:nucleic acid binding"/>
    <property type="evidence" value="ECO:0007669"/>
    <property type="project" value="InterPro"/>
</dbReference>
<dbReference type="Proteomes" id="UP000596742">
    <property type="component" value="Unassembled WGS sequence"/>
</dbReference>
<evidence type="ECO:0000313" key="4">
    <source>
        <dbReference type="EMBL" id="VDI28990.1"/>
    </source>
</evidence>
<evidence type="ECO:0000256" key="1">
    <source>
        <dbReference type="ARBA" id="ARBA00004123"/>
    </source>
</evidence>
<evidence type="ECO:0000259" key="3">
    <source>
        <dbReference type="Pfam" id="PF09005"/>
    </source>
</evidence>
<proteinExistence type="predicted"/>
<evidence type="ECO:0000256" key="2">
    <source>
        <dbReference type="ARBA" id="ARBA00023242"/>
    </source>
</evidence>
<comment type="subcellular location">
    <subcellularLocation>
        <location evidence="1">Nucleus</location>
    </subcellularLocation>
</comment>
<sequence length="83" mass="9484">KESQDNAAALAAYYAQFYSNTEYGQTQRPVQLLQRKAFQHPDYSQAWAENYRQQGMFTQAEKVLQQAAELQAGTGGHQHKQHP</sequence>
<accession>A0A8B6E388</accession>
<name>A0A8B6E388_MYTGA</name>
<dbReference type="GO" id="GO:0006355">
    <property type="term" value="P:regulation of DNA-templated transcription"/>
    <property type="evidence" value="ECO:0007669"/>
    <property type="project" value="InterPro"/>
</dbReference>
<protein>
    <recommendedName>
        <fullName evidence="3">Far upstream element-binding protein C-terminal domain-containing protein</fullName>
    </recommendedName>
</protein>
<dbReference type="InterPro" id="IPR015096">
    <property type="entry name" value="FUBP_C"/>
</dbReference>
<keyword evidence="5" id="KW-1185">Reference proteome</keyword>
<gene>
    <name evidence="4" type="ORF">MGAL_10B062431</name>
</gene>
<reference evidence="4" key="1">
    <citation type="submission" date="2018-11" db="EMBL/GenBank/DDBJ databases">
        <authorList>
            <person name="Alioto T."/>
            <person name="Alioto T."/>
        </authorList>
    </citation>
    <scope>NUCLEOTIDE SEQUENCE</scope>
</reference>
<keyword evidence="2" id="KW-0539">Nucleus</keyword>
<organism evidence="4 5">
    <name type="scientific">Mytilus galloprovincialis</name>
    <name type="common">Mediterranean mussel</name>
    <dbReference type="NCBI Taxonomy" id="29158"/>
    <lineage>
        <taxon>Eukaryota</taxon>
        <taxon>Metazoa</taxon>
        <taxon>Spiralia</taxon>
        <taxon>Lophotrochozoa</taxon>
        <taxon>Mollusca</taxon>
        <taxon>Bivalvia</taxon>
        <taxon>Autobranchia</taxon>
        <taxon>Pteriomorphia</taxon>
        <taxon>Mytilida</taxon>
        <taxon>Mytiloidea</taxon>
        <taxon>Mytilidae</taxon>
        <taxon>Mytilinae</taxon>
        <taxon>Mytilus</taxon>
    </lineage>
</organism>